<organism evidence="2 3">
    <name type="scientific">Psychromicrobium lacuslunae</name>
    <dbReference type="NCBI Taxonomy" id="1618207"/>
    <lineage>
        <taxon>Bacteria</taxon>
        <taxon>Bacillati</taxon>
        <taxon>Actinomycetota</taxon>
        <taxon>Actinomycetes</taxon>
        <taxon>Micrococcales</taxon>
        <taxon>Micrococcaceae</taxon>
        <taxon>Psychromicrobium</taxon>
    </lineage>
</organism>
<reference evidence="2 3" key="1">
    <citation type="journal article" date="2015" name="Genome Announc.">
        <title>Complete Genome Sequencing of Protease-Producing Novel Arthrobacter sp. Strain IHBB 11108 Using PacBio Single-Molecule Real-Time Sequencing Technology.</title>
        <authorList>
            <person name="Kiran S."/>
            <person name="Swarnkar M.K."/>
            <person name="Pal M."/>
            <person name="Thakur R."/>
            <person name="Tewari R."/>
            <person name="Singh A.K."/>
            <person name="Gulati A."/>
        </authorList>
    </citation>
    <scope>NUCLEOTIDE SEQUENCE [LARGE SCALE GENOMIC DNA]</scope>
    <source>
        <strain evidence="2 3">IHBB 11108</strain>
    </source>
</reference>
<dbReference type="RefSeq" id="WP_045076283.1">
    <property type="nucleotide sequence ID" value="NZ_CP011005.1"/>
</dbReference>
<protein>
    <submittedName>
        <fullName evidence="2">Uncharacterized protein</fullName>
    </submittedName>
</protein>
<evidence type="ECO:0000313" key="2">
    <source>
        <dbReference type="EMBL" id="AJT42430.1"/>
    </source>
</evidence>
<sequence>MGKQEQWAGDRTPPKFDAPVPRHIPEELIDESEIHRPPKGVYVWVTLTYPDQKPMEIEGIAGAWTKMFVKVGHSEHVEYYSGWVTRWYPAFNVRRRHEAEQPEFGRGGKWQPARNPRR</sequence>
<feature type="region of interest" description="Disordered" evidence="1">
    <location>
        <begin position="98"/>
        <end position="118"/>
    </location>
</feature>
<evidence type="ECO:0000313" key="3">
    <source>
        <dbReference type="Proteomes" id="UP000061839"/>
    </source>
</evidence>
<proteinExistence type="predicted"/>
<dbReference type="AlphaFoldDB" id="A0A0D4C1Y9"/>
<evidence type="ECO:0000256" key="1">
    <source>
        <dbReference type="SAM" id="MobiDB-lite"/>
    </source>
</evidence>
<name>A0A0D4C1Y9_9MICC</name>
<gene>
    <name evidence="2" type="ORF">UM93_14680</name>
</gene>
<keyword evidence="3" id="KW-1185">Reference proteome</keyword>
<accession>A0A0D4C1Y9</accession>
<feature type="region of interest" description="Disordered" evidence="1">
    <location>
        <begin position="1"/>
        <end position="22"/>
    </location>
</feature>
<dbReference type="Proteomes" id="UP000061839">
    <property type="component" value="Chromosome"/>
</dbReference>
<dbReference type="KEGG" id="ari:UM93_14680"/>
<dbReference type="HOGENOM" id="CLU_2068242_0_0_11"/>
<dbReference type="EMBL" id="CP011005">
    <property type="protein sequence ID" value="AJT42430.1"/>
    <property type="molecule type" value="Genomic_DNA"/>
</dbReference>
<dbReference type="PATRIC" id="fig|1618207.4.peg.2991"/>